<protein>
    <recommendedName>
        <fullName evidence="5">Multiple inositol polyphosphate phosphatase 1</fullName>
        <ecNumber evidence="4">3.1.3.62</ecNumber>
        <ecNumber evidence="3">3.1.3.80</ecNumber>
    </recommendedName>
    <alternativeName>
        <fullName evidence="9">2,3-bisphosphoglycerate 3-phosphatase</fullName>
    </alternativeName>
</protein>
<evidence type="ECO:0000256" key="10">
    <source>
        <dbReference type="ARBA" id="ARBA00043668"/>
    </source>
</evidence>
<keyword evidence="7" id="KW-0378">Hydrolase</keyword>
<evidence type="ECO:0000256" key="15">
    <source>
        <dbReference type="SAM" id="SignalP"/>
    </source>
</evidence>
<dbReference type="EC" id="3.1.3.80" evidence="3"/>
<gene>
    <name evidence="16" type="ORF">GTP27_16335</name>
</gene>
<dbReference type="Pfam" id="PF00328">
    <property type="entry name" value="His_Phos_2"/>
    <property type="match status" value="1"/>
</dbReference>
<comment type="catalytic activity">
    <reaction evidence="12">
        <text>1D-myo-inositol hexakisphosphate + H2O = 1D-myo-inositol 1,2,4,5,6-pentakisphosphate + phosphate</text>
        <dbReference type="Rhea" id="RHEA:16989"/>
        <dbReference type="ChEBI" id="CHEBI:15377"/>
        <dbReference type="ChEBI" id="CHEBI:43474"/>
        <dbReference type="ChEBI" id="CHEBI:57798"/>
        <dbReference type="ChEBI" id="CHEBI:58130"/>
        <dbReference type="EC" id="3.1.3.62"/>
    </reaction>
    <physiologicalReaction direction="left-to-right" evidence="12">
        <dbReference type="Rhea" id="RHEA:16990"/>
    </physiologicalReaction>
</comment>
<dbReference type="EC" id="3.1.3.62" evidence="4"/>
<feature type="signal peptide" evidence="15">
    <location>
        <begin position="1"/>
        <end position="20"/>
    </location>
</feature>
<evidence type="ECO:0000256" key="1">
    <source>
        <dbReference type="ARBA" id="ARBA00004370"/>
    </source>
</evidence>
<evidence type="ECO:0000256" key="14">
    <source>
        <dbReference type="SAM" id="MobiDB-lite"/>
    </source>
</evidence>
<keyword evidence="6 15" id="KW-0732">Signal</keyword>
<dbReference type="PANTHER" id="PTHR20963">
    <property type="entry name" value="MULTIPLE INOSITOL POLYPHOSPHATE PHOSPHATASE-RELATED"/>
    <property type="match status" value="1"/>
</dbReference>
<comment type="catalytic activity">
    <reaction evidence="11">
        <text>1D-myo-inositol 1,2,4,5,6-pentakisphosphate + H2O = 1D-myo-inositol 1,2,5,6-tetrakisphosphate + phosphate</text>
        <dbReference type="Rhea" id="RHEA:77115"/>
        <dbReference type="ChEBI" id="CHEBI:15377"/>
        <dbReference type="ChEBI" id="CHEBI:43474"/>
        <dbReference type="ChEBI" id="CHEBI:57798"/>
        <dbReference type="ChEBI" id="CHEBI:195535"/>
        <dbReference type="EC" id="3.1.3.62"/>
    </reaction>
    <physiologicalReaction direction="left-to-right" evidence="11">
        <dbReference type="Rhea" id="RHEA:77116"/>
    </physiologicalReaction>
</comment>
<evidence type="ECO:0000256" key="7">
    <source>
        <dbReference type="ARBA" id="ARBA00022801"/>
    </source>
</evidence>
<evidence type="ECO:0000256" key="13">
    <source>
        <dbReference type="ARBA" id="ARBA00043832"/>
    </source>
</evidence>
<evidence type="ECO:0000256" key="11">
    <source>
        <dbReference type="ARBA" id="ARBA00043671"/>
    </source>
</evidence>
<evidence type="ECO:0000256" key="12">
    <source>
        <dbReference type="ARBA" id="ARBA00043691"/>
    </source>
</evidence>
<keyword evidence="8" id="KW-0472">Membrane</keyword>
<feature type="region of interest" description="Disordered" evidence="14">
    <location>
        <begin position="289"/>
        <end position="309"/>
    </location>
</feature>
<comment type="caution">
    <text evidence="16">The sequence shown here is derived from an EMBL/GenBank/DDBJ whole genome shotgun (WGS) entry which is preliminary data.</text>
</comment>
<evidence type="ECO:0000256" key="3">
    <source>
        <dbReference type="ARBA" id="ARBA00012976"/>
    </source>
</evidence>
<dbReference type="EMBL" id="WWCM01000011">
    <property type="protein sequence ID" value="MYM40897.1"/>
    <property type="molecule type" value="Genomic_DNA"/>
</dbReference>
<comment type="similarity">
    <text evidence="2">Belongs to the histidine acid phosphatase family. MINPP1 subfamily.</text>
</comment>
<name>A0ABW9VQA7_9BURK</name>
<feature type="chain" id="PRO_5046284558" description="Multiple inositol polyphosphate phosphatase 1" evidence="15">
    <location>
        <begin position="21"/>
        <end position="510"/>
    </location>
</feature>
<evidence type="ECO:0000256" key="6">
    <source>
        <dbReference type="ARBA" id="ARBA00022729"/>
    </source>
</evidence>
<sequence>MPLPRLAAVAALFLLLPAYGQHYQTKTPYQPPPASASSEAVPQGYRPIHTQLLARHGSRGLTSMKADLALYNLVQLARQEHALTPLGAQLEPALLRMMEANALLGYGVAGIRKPGYGNETMQGIREHQQLAQRLYQRMAPLFQPAEAGTAAAPRQILLLSSGKDRAVDSAEYFAQALFAMQPSLQAQLLRPAPLAPRGSDSAAGTDRFLLYFHKLGPKTDLVADSSDPLHAAYQASLAYQAWLRSDALSQRLAALEARPRLAQAASKVLARLFKPGFIRALATGQRQAANTGTQQFTSKDGQFTSRLEGDGDTVIRTPVDAALALYELYAAAADMQAELGASFHRFMPQAQAAVFAEHEDGVSFYSKGPGLLENGAVNYAMAQPLLDDFFAEVEAVAAGDLRHVAKLRFAHAETVIPLAALLGLRSMSEQLAAATPYSYKSSPWRGERVAPMAANIQWDSYQNDQGQVAVRMLYNEQPVDFKAACTYAKLTSTSHFYDFSRLRRCYQRPG</sequence>
<feature type="compositionally biased region" description="Polar residues" evidence="14">
    <location>
        <begin position="289"/>
        <end position="305"/>
    </location>
</feature>
<organism evidence="16 17">
    <name type="scientific">Duganella qianjiadongensis</name>
    <dbReference type="NCBI Taxonomy" id="2692176"/>
    <lineage>
        <taxon>Bacteria</taxon>
        <taxon>Pseudomonadati</taxon>
        <taxon>Pseudomonadota</taxon>
        <taxon>Betaproteobacteria</taxon>
        <taxon>Burkholderiales</taxon>
        <taxon>Oxalobacteraceae</taxon>
        <taxon>Telluria group</taxon>
        <taxon>Duganella</taxon>
    </lineage>
</organism>
<evidence type="ECO:0000256" key="4">
    <source>
        <dbReference type="ARBA" id="ARBA00013040"/>
    </source>
</evidence>
<comment type="subcellular location">
    <subcellularLocation>
        <location evidence="1">Membrane</location>
    </subcellularLocation>
</comment>
<evidence type="ECO:0000313" key="16">
    <source>
        <dbReference type="EMBL" id="MYM40897.1"/>
    </source>
</evidence>
<comment type="catalytic activity">
    <reaction evidence="10">
        <text>1D-myo-inositol 1,2,5,6-tetrakisphosphate + H2O = 1D-myo-inositol 1,2,6-trisphosphate + phosphate</text>
        <dbReference type="Rhea" id="RHEA:77119"/>
        <dbReference type="ChEBI" id="CHEBI:15377"/>
        <dbReference type="ChEBI" id="CHEBI:43474"/>
        <dbReference type="ChEBI" id="CHEBI:195535"/>
        <dbReference type="ChEBI" id="CHEBI:195537"/>
        <dbReference type="EC" id="3.1.3.62"/>
    </reaction>
    <physiologicalReaction direction="left-to-right" evidence="10">
        <dbReference type="Rhea" id="RHEA:77120"/>
    </physiologicalReaction>
</comment>
<keyword evidence="17" id="KW-1185">Reference proteome</keyword>
<dbReference type="Gene3D" id="3.40.50.1240">
    <property type="entry name" value="Phosphoglycerate mutase-like"/>
    <property type="match status" value="1"/>
</dbReference>
<evidence type="ECO:0000256" key="8">
    <source>
        <dbReference type="ARBA" id="ARBA00023136"/>
    </source>
</evidence>
<evidence type="ECO:0000256" key="2">
    <source>
        <dbReference type="ARBA" id="ARBA00008422"/>
    </source>
</evidence>
<reference evidence="16 17" key="1">
    <citation type="submission" date="2019-12" db="EMBL/GenBank/DDBJ databases">
        <title>Novel species isolated from a subtropical stream in China.</title>
        <authorList>
            <person name="Lu H."/>
        </authorList>
    </citation>
    <scope>NUCLEOTIDE SEQUENCE [LARGE SCALE GENOMIC DNA]</scope>
    <source>
        <strain evidence="16 17">CY13W</strain>
    </source>
</reference>
<dbReference type="InterPro" id="IPR029033">
    <property type="entry name" value="His_PPase_superfam"/>
</dbReference>
<evidence type="ECO:0000256" key="5">
    <source>
        <dbReference type="ARBA" id="ARBA00018097"/>
    </source>
</evidence>
<dbReference type="Proteomes" id="UP000478090">
    <property type="component" value="Unassembled WGS sequence"/>
</dbReference>
<comment type="catalytic activity">
    <reaction evidence="13">
        <text>(2R)-2,3-bisphosphoglycerate + H2O = (2R)-2-phosphoglycerate + phosphate</text>
        <dbReference type="Rhea" id="RHEA:27381"/>
        <dbReference type="ChEBI" id="CHEBI:15377"/>
        <dbReference type="ChEBI" id="CHEBI:43474"/>
        <dbReference type="ChEBI" id="CHEBI:58248"/>
        <dbReference type="ChEBI" id="CHEBI:58289"/>
        <dbReference type="EC" id="3.1.3.80"/>
    </reaction>
    <physiologicalReaction direction="left-to-right" evidence="13">
        <dbReference type="Rhea" id="RHEA:27382"/>
    </physiologicalReaction>
</comment>
<evidence type="ECO:0000256" key="9">
    <source>
        <dbReference type="ARBA" id="ARBA00031642"/>
    </source>
</evidence>
<dbReference type="InterPro" id="IPR000560">
    <property type="entry name" value="His_Pase_clade-2"/>
</dbReference>
<evidence type="ECO:0000313" key="17">
    <source>
        <dbReference type="Proteomes" id="UP000478090"/>
    </source>
</evidence>
<proteinExistence type="inferred from homology"/>
<dbReference type="PANTHER" id="PTHR20963:SF8">
    <property type="entry name" value="MULTIPLE INOSITOL POLYPHOSPHATE PHOSPHATASE 1"/>
    <property type="match status" value="1"/>
</dbReference>
<dbReference type="RefSeq" id="WP_161040222.1">
    <property type="nucleotide sequence ID" value="NZ_WWCM01000011.1"/>
</dbReference>
<dbReference type="SUPFAM" id="SSF53254">
    <property type="entry name" value="Phosphoglycerate mutase-like"/>
    <property type="match status" value="1"/>
</dbReference>
<accession>A0ABW9VQA7</accession>